<reference evidence="4" key="1">
    <citation type="submission" date="2017-02" db="EMBL/GenBank/DDBJ databases">
        <title>Tessaracoccus aquaemaris sp. nov., isolated from the intestine of a Korean rockfish, Sebastes schlegelii, in a marine aquaculture pond.</title>
        <authorList>
            <person name="Tak E.J."/>
            <person name="Bae J.-W."/>
        </authorList>
    </citation>
    <scope>NUCLEOTIDE SEQUENCE [LARGE SCALE GENOMIC DNA]</scope>
    <source>
        <strain evidence="4">NSG39</strain>
    </source>
</reference>
<gene>
    <name evidence="3" type="ORF">BW730_16645</name>
</gene>
<dbReference type="Proteomes" id="UP000188145">
    <property type="component" value="Chromosome"/>
</dbReference>
<name>A0A1Q2CRW3_9ACTN</name>
<dbReference type="OrthoDB" id="3727872at2"/>
<organism evidence="3 4">
    <name type="scientific">Tessaracoccus aquimaris</name>
    <dbReference type="NCBI Taxonomy" id="1332264"/>
    <lineage>
        <taxon>Bacteria</taxon>
        <taxon>Bacillati</taxon>
        <taxon>Actinomycetota</taxon>
        <taxon>Actinomycetes</taxon>
        <taxon>Propionibacteriales</taxon>
        <taxon>Propionibacteriaceae</taxon>
        <taxon>Tessaracoccus</taxon>
    </lineage>
</organism>
<evidence type="ECO:0000256" key="2">
    <source>
        <dbReference type="SAM" id="SignalP"/>
    </source>
</evidence>
<proteinExistence type="predicted"/>
<sequence length="325" mass="34866">MIVGLCAVVAVGAVVATLVLTGQGSTAAVPEVVAPQPSVQMTVSPDPEPTTVEPTQQETVFVTLTPSPAPDEPARVDPPSTEGPATIETLTTDGAVSFMNDYLRRVVADPADGWRLLSTRRQQVEDRESYYTYWPSLSSASVSGCVYEPSGSLDCRVNTVDKAGKTGSSEARFWLTSENGQIVIDVAGGGGPEQLAAEDELERLRLESTAGLVHDDRWVAELSAKRPGISDPMQTAANGTHVFYLADILAEHQHLQARLPDTPLLMLRREDWGKQGRDLWHTVADPGGFTSAADVDAWCAATFPELSGKELANQCTPRQMTAPHD</sequence>
<evidence type="ECO:0000313" key="3">
    <source>
        <dbReference type="EMBL" id="AQP48878.1"/>
    </source>
</evidence>
<dbReference type="KEGG" id="tes:BW730_16645"/>
<dbReference type="STRING" id="1332264.BW730_16645"/>
<feature type="signal peptide" evidence="2">
    <location>
        <begin position="1"/>
        <end position="27"/>
    </location>
</feature>
<dbReference type="RefSeq" id="WP_077687233.1">
    <property type="nucleotide sequence ID" value="NZ_CP019606.1"/>
</dbReference>
<keyword evidence="4" id="KW-1185">Reference proteome</keyword>
<feature type="region of interest" description="Disordered" evidence="1">
    <location>
        <begin position="66"/>
        <end position="86"/>
    </location>
</feature>
<accession>A0A1Q2CRW3</accession>
<protein>
    <submittedName>
        <fullName evidence="3">Uncharacterized protein</fullName>
    </submittedName>
</protein>
<evidence type="ECO:0000256" key="1">
    <source>
        <dbReference type="SAM" id="MobiDB-lite"/>
    </source>
</evidence>
<dbReference type="EMBL" id="CP019606">
    <property type="protein sequence ID" value="AQP48878.1"/>
    <property type="molecule type" value="Genomic_DNA"/>
</dbReference>
<feature type="chain" id="PRO_5010264661" evidence="2">
    <location>
        <begin position="28"/>
        <end position="325"/>
    </location>
</feature>
<dbReference type="AlphaFoldDB" id="A0A1Q2CRW3"/>
<evidence type="ECO:0000313" key="4">
    <source>
        <dbReference type="Proteomes" id="UP000188145"/>
    </source>
</evidence>
<keyword evidence="2" id="KW-0732">Signal</keyword>